<evidence type="ECO:0000256" key="5">
    <source>
        <dbReference type="ARBA" id="ARBA00022679"/>
    </source>
</evidence>
<dbReference type="GO" id="GO:0016020">
    <property type="term" value="C:membrane"/>
    <property type="evidence" value="ECO:0007669"/>
    <property type="project" value="UniProtKB-SubCell"/>
</dbReference>
<keyword evidence="6" id="KW-0812">Transmembrane</keyword>
<keyword evidence="5" id="KW-0808">Transferase</keyword>
<dbReference type="Gene3D" id="1.20.1070.10">
    <property type="entry name" value="Rhodopsin 7-helix transmembrane proteins"/>
    <property type="match status" value="1"/>
</dbReference>
<keyword evidence="12" id="KW-1185">Reference proteome</keyword>
<accession>A0A2A6CKF6</accession>
<dbReference type="SUPFAM" id="SSF53756">
    <property type="entry name" value="UDP-Glycosyltransferase/glycogen phosphorylase"/>
    <property type="match status" value="1"/>
</dbReference>
<protein>
    <recommendedName>
        <fullName evidence="3">glucuronosyltransferase</fullName>
        <ecNumber evidence="3">2.4.1.17</ecNumber>
    </recommendedName>
</protein>
<evidence type="ECO:0000256" key="9">
    <source>
        <dbReference type="ARBA" id="ARBA00023136"/>
    </source>
</evidence>
<evidence type="ECO:0000256" key="6">
    <source>
        <dbReference type="ARBA" id="ARBA00022692"/>
    </source>
</evidence>
<dbReference type="SMART" id="SM01381">
    <property type="entry name" value="7TM_GPCR_Srsx"/>
    <property type="match status" value="1"/>
</dbReference>
<accession>A0A8R1UIA9</accession>
<reference evidence="11" key="2">
    <citation type="submission" date="2022-06" db="UniProtKB">
        <authorList>
            <consortium name="EnsemblMetazoa"/>
        </authorList>
    </citation>
    <scope>IDENTIFICATION</scope>
    <source>
        <strain evidence="11">PS312</strain>
    </source>
</reference>
<dbReference type="GO" id="GO:0008194">
    <property type="term" value="F:UDP-glycosyltransferase activity"/>
    <property type="evidence" value="ECO:0000318"/>
    <property type="project" value="GO_Central"/>
</dbReference>
<keyword evidence="7" id="KW-0732">Signal</keyword>
<name>A0A2A6CKF6_PRIPA</name>
<dbReference type="InterPro" id="IPR019424">
    <property type="entry name" value="7TM_GPCR_Srsx"/>
</dbReference>
<dbReference type="AlphaFoldDB" id="A0A2A6CKF6"/>
<dbReference type="InterPro" id="IPR002213">
    <property type="entry name" value="UDP_glucos_trans"/>
</dbReference>
<dbReference type="Gene3D" id="3.40.50.2000">
    <property type="entry name" value="Glycogen Phosphorylase B"/>
    <property type="match status" value="2"/>
</dbReference>
<reference evidence="12" key="1">
    <citation type="journal article" date="2008" name="Nat. Genet.">
        <title>The Pristionchus pacificus genome provides a unique perspective on nematode lifestyle and parasitism.</title>
        <authorList>
            <person name="Dieterich C."/>
            <person name="Clifton S.W."/>
            <person name="Schuster L.N."/>
            <person name="Chinwalla A."/>
            <person name="Delehaunty K."/>
            <person name="Dinkelacker I."/>
            <person name="Fulton L."/>
            <person name="Fulton R."/>
            <person name="Godfrey J."/>
            <person name="Minx P."/>
            <person name="Mitreva M."/>
            <person name="Roeseler W."/>
            <person name="Tian H."/>
            <person name="Witte H."/>
            <person name="Yang S.P."/>
            <person name="Wilson R.K."/>
            <person name="Sommer R.J."/>
        </authorList>
    </citation>
    <scope>NUCLEOTIDE SEQUENCE [LARGE SCALE GENOMIC DNA]</scope>
    <source>
        <strain evidence="12">PS312</strain>
    </source>
</reference>
<gene>
    <name evidence="11" type="primary">WBGene00203290</name>
</gene>
<dbReference type="EC" id="2.4.1.17" evidence="3"/>
<evidence type="ECO:0000256" key="2">
    <source>
        <dbReference type="ARBA" id="ARBA00009995"/>
    </source>
</evidence>
<keyword evidence="8" id="KW-1133">Transmembrane helix</keyword>
<keyword evidence="9" id="KW-0472">Membrane</keyword>
<dbReference type="InterPro" id="IPR050271">
    <property type="entry name" value="UDP-glycosyltransferase"/>
</dbReference>
<sequence>IGPLFQSPMLLGEGAIDNFVCDALQVLPEMAVLGGCACTLSIGLERATAMLAIAQYRRIGRRRYLTMHLAWILLCSVYAVYLMGSYFEPGRQICAIPSVFHHQAADRWIQFICLLNLATFVTYCFVAAVASRKAGVSPAIRRAFRCIFIVMIFDVGGWTATVGSLAITFSLNITEENRLILVYADGLFVNFGVAAKPAIYYSISSDYRQAFRILFGRPQHQEEMESKPLKFFCYSPMFGRSHTTYMGALADALVERGHEVVLFAPLFTPSNGSHGTTRATVIEYPTCKVMKKAMQDAAKKPGGAPPPDFWQAKASIGSWEAFRPFKILDDTALIERLREEKFDAGFCEAMDFGSMALMHLLGIRNYSITNSVPTYDWGFCVTGMPFMSSYMPGINTSFGEKMTFIERWENLRSLRYTTNWMEGIYTMFDDVIKPRVPDFPGVKEMLAASSYVFLNTDPLFDFPRVTVHKVVEIGGISVTCDPKPLDERFSSILSFRSRNVFISFGSITSSVNMPDALSLFITHAGMGSVNEGLRSGIPMIAIPVIGDQFRNAQLLRRTGSATVFSKFDLAKTSQLKDGAARNALILSHRPFEMKEVFGRHMEFMARFGPLTMLDHHGRKLSTLQYYNIDLFLFPALLVIFVLIGVCTADCSSNSLYGRMQ</sequence>
<dbReference type="PANTHER" id="PTHR48043:SF23">
    <property type="entry name" value="UDP-GLUCURONOSYLTRANSFERASE"/>
    <property type="match status" value="1"/>
</dbReference>
<comment type="catalytic activity">
    <reaction evidence="10">
        <text>glucuronate acceptor + UDP-alpha-D-glucuronate = acceptor beta-D-glucuronoside + UDP + H(+)</text>
        <dbReference type="Rhea" id="RHEA:21032"/>
        <dbReference type="ChEBI" id="CHEBI:15378"/>
        <dbReference type="ChEBI" id="CHEBI:58052"/>
        <dbReference type="ChEBI" id="CHEBI:58223"/>
        <dbReference type="ChEBI" id="CHEBI:132367"/>
        <dbReference type="ChEBI" id="CHEBI:132368"/>
        <dbReference type="EC" id="2.4.1.17"/>
    </reaction>
</comment>
<dbReference type="PANTHER" id="PTHR48043">
    <property type="entry name" value="EG:EG0003.4 PROTEIN-RELATED"/>
    <property type="match status" value="1"/>
</dbReference>
<dbReference type="Pfam" id="PF00201">
    <property type="entry name" value="UDPGT"/>
    <property type="match status" value="2"/>
</dbReference>
<keyword evidence="4" id="KW-0328">Glycosyltransferase</keyword>
<dbReference type="Proteomes" id="UP000005239">
    <property type="component" value="Unassembled WGS sequence"/>
</dbReference>
<evidence type="ECO:0000313" key="12">
    <source>
        <dbReference type="Proteomes" id="UP000005239"/>
    </source>
</evidence>
<organism evidence="11 12">
    <name type="scientific">Pristionchus pacificus</name>
    <name type="common">Parasitic nematode worm</name>
    <dbReference type="NCBI Taxonomy" id="54126"/>
    <lineage>
        <taxon>Eukaryota</taxon>
        <taxon>Metazoa</taxon>
        <taxon>Ecdysozoa</taxon>
        <taxon>Nematoda</taxon>
        <taxon>Chromadorea</taxon>
        <taxon>Rhabditida</taxon>
        <taxon>Rhabditina</taxon>
        <taxon>Diplogasteromorpha</taxon>
        <taxon>Diplogasteroidea</taxon>
        <taxon>Neodiplogasteridae</taxon>
        <taxon>Pristionchus</taxon>
    </lineage>
</organism>
<dbReference type="CDD" id="cd03784">
    <property type="entry name" value="GT1_Gtf-like"/>
    <property type="match status" value="1"/>
</dbReference>
<evidence type="ECO:0000256" key="4">
    <source>
        <dbReference type="ARBA" id="ARBA00022676"/>
    </source>
</evidence>
<dbReference type="InterPro" id="IPR000276">
    <property type="entry name" value="GPCR_Rhodpsn"/>
</dbReference>
<comment type="subcellular location">
    <subcellularLocation>
        <location evidence="1">Membrane</location>
    </subcellularLocation>
</comment>
<evidence type="ECO:0000256" key="1">
    <source>
        <dbReference type="ARBA" id="ARBA00004370"/>
    </source>
</evidence>
<dbReference type="GO" id="GO:0004930">
    <property type="term" value="F:G protein-coupled receptor activity"/>
    <property type="evidence" value="ECO:0007669"/>
    <property type="project" value="InterPro"/>
</dbReference>
<evidence type="ECO:0000256" key="3">
    <source>
        <dbReference type="ARBA" id="ARBA00012544"/>
    </source>
</evidence>
<dbReference type="Pfam" id="PF10320">
    <property type="entry name" value="7TM_GPCR_Srsx"/>
    <property type="match status" value="1"/>
</dbReference>
<dbReference type="GO" id="GO:0015020">
    <property type="term" value="F:glucuronosyltransferase activity"/>
    <property type="evidence" value="ECO:0007669"/>
    <property type="project" value="UniProtKB-EC"/>
</dbReference>
<dbReference type="SUPFAM" id="SSF81321">
    <property type="entry name" value="Family A G protein-coupled receptor-like"/>
    <property type="match status" value="1"/>
</dbReference>
<evidence type="ECO:0000256" key="8">
    <source>
        <dbReference type="ARBA" id="ARBA00022989"/>
    </source>
</evidence>
<evidence type="ECO:0000256" key="10">
    <source>
        <dbReference type="ARBA" id="ARBA00047475"/>
    </source>
</evidence>
<evidence type="ECO:0000256" key="7">
    <source>
        <dbReference type="ARBA" id="ARBA00022729"/>
    </source>
</evidence>
<proteinExistence type="inferred from homology"/>
<dbReference type="EnsemblMetazoa" id="PPA30422.1">
    <property type="protein sequence ID" value="PPA30422.1"/>
    <property type="gene ID" value="WBGene00203290"/>
</dbReference>
<comment type="similarity">
    <text evidence="2">Belongs to the UDP-glycosyltransferase family.</text>
</comment>
<evidence type="ECO:0000313" key="11">
    <source>
        <dbReference type="EnsemblMetazoa" id="PPA30422.1"/>
    </source>
</evidence>